<dbReference type="GO" id="GO:0006298">
    <property type="term" value="P:mismatch repair"/>
    <property type="evidence" value="ECO:0007669"/>
    <property type="project" value="InterPro"/>
</dbReference>
<evidence type="ECO:0000256" key="3">
    <source>
        <dbReference type="ARBA" id="ARBA00023125"/>
    </source>
</evidence>
<evidence type="ECO:0000313" key="5">
    <source>
        <dbReference type="EMBL" id="PSK94531.1"/>
    </source>
</evidence>
<accession>A0A2P8DBC9</accession>
<dbReference type="Proteomes" id="UP000240572">
    <property type="component" value="Unassembled WGS sequence"/>
</dbReference>
<dbReference type="InterPro" id="IPR000432">
    <property type="entry name" value="DNA_mismatch_repair_MutS_C"/>
</dbReference>
<name>A0A2P8DBC9_9BACT</name>
<dbReference type="SUPFAM" id="SSF52540">
    <property type="entry name" value="P-loop containing nucleoside triphosphate hydrolases"/>
    <property type="match status" value="1"/>
</dbReference>
<keyword evidence="1" id="KW-0547">Nucleotide-binding</keyword>
<feature type="domain" description="DNA mismatch repair proteins mutS family" evidence="4">
    <location>
        <begin position="253"/>
        <end position="432"/>
    </location>
</feature>
<protein>
    <submittedName>
        <fullName evidence="5">MutS-like protein</fullName>
    </submittedName>
</protein>
<keyword evidence="6" id="KW-1185">Reference proteome</keyword>
<dbReference type="GO" id="GO:0140664">
    <property type="term" value="F:ATP-dependent DNA damage sensor activity"/>
    <property type="evidence" value="ECO:0007669"/>
    <property type="project" value="InterPro"/>
</dbReference>
<dbReference type="SUPFAM" id="SSF48334">
    <property type="entry name" value="DNA repair protein MutS, domain III"/>
    <property type="match status" value="1"/>
</dbReference>
<dbReference type="Pfam" id="PF00488">
    <property type="entry name" value="MutS_V"/>
    <property type="match status" value="1"/>
</dbReference>
<dbReference type="AlphaFoldDB" id="A0A2P8DBC9"/>
<dbReference type="PANTHER" id="PTHR11361:SF99">
    <property type="entry name" value="DNA MISMATCH REPAIR PROTEIN"/>
    <property type="match status" value="1"/>
</dbReference>
<evidence type="ECO:0000259" key="4">
    <source>
        <dbReference type="SMART" id="SM00534"/>
    </source>
</evidence>
<evidence type="ECO:0000313" key="6">
    <source>
        <dbReference type="Proteomes" id="UP000240572"/>
    </source>
</evidence>
<sequence>MNLDKTTLSDLSFLTGDHAVFNLINRCTTQMGTEALRQQVLNPPATYGLLKAQQDAVRFWEQHLDQWPKGISNGTLVMLEKFYESADMAATRPNAFGLMISSLMQRLFDRNEYSFIRFSVSHLIDFLKGCDELIALLEWNPPEPVLRELELFKSGLELPLCQALIRTDAHAKQSTLLDLSYHARREIKHLVRKMMAGYARLDALQSMARATREHNWSLPDLLPPDQLSYQAQGLYHPLLQRPVAYDIAFAKDQNFLFLTGANMSGKSTLIRAMGLGALLAHLGMGVPAKGMTISFLEGIITNMHVEDNIILGESYFFAEVQRMKMTAQKLNRNRYHLVLMDELFKGTNVHDAYECSRAVIEGLLTHRDNLMALSTHLNELSENIKTVPNVVFRYCYTRISEAGQYEFTYQLKEGVSKDRIGYLVLKQEGVLDLLKRD</sequence>
<evidence type="ECO:0000256" key="1">
    <source>
        <dbReference type="ARBA" id="ARBA00022741"/>
    </source>
</evidence>
<reference evidence="5 6" key="1">
    <citation type="submission" date="2018-03" db="EMBL/GenBank/DDBJ databases">
        <title>Genomic Encyclopedia of Type Strains, Phase III (KMG-III): the genomes of soil and plant-associated and newly described type strains.</title>
        <authorList>
            <person name="Whitman W."/>
        </authorList>
    </citation>
    <scope>NUCLEOTIDE SEQUENCE [LARGE SCALE GENOMIC DNA]</scope>
    <source>
        <strain evidence="5 6">CGMCC 1.12700</strain>
    </source>
</reference>
<dbReference type="GO" id="GO:0030983">
    <property type="term" value="F:mismatched DNA binding"/>
    <property type="evidence" value="ECO:0007669"/>
    <property type="project" value="InterPro"/>
</dbReference>
<organism evidence="5 6">
    <name type="scientific">Taibaiella chishuiensis</name>
    <dbReference type="NCBI Taxonomy" id="1434707"/>
    <lineage>
        <taxon>Bacteria</taxon>
        <taxon>Pseudomonadati</taxon>
        <taxon>Bacteroidota</taxon>
        <taxon>Chitinophagia</taxon>
        <taxon>Chitinophagales</taxon>
        <taxon>Chitinophagaceae</taxon>
        <taxon>Taibaiella</taxon>
    </lineage>
</organism>
<dbReference type="InterPro" id="IPR045076">
    <property type="entry name" value="MutS"/>
</dbReference>
<dbReference type="PANTHER" id="PTHR11361">
    <property type="entry name" value="DNA MISMATCH REPAIR PROTEIN MUTS FAMILY MEMBER"/>
    <property type="match status" value="1"/>
</dbReference>
<dbReference type="Gene3D" id="3.40.50.300">
    <property type="entry name" value="P-loop containing nucleotide triphosphate hydrolases"/>
    <property type="match status" value="1"/>
</dbReference>
<dbReference type="RefSeq" id="WP_106521231.1">
    <property type="nucleotide sequence ID" value="NZ_PYGD01000001.1"/>
</dbReference>
<comment type="caution">
    <text evidence="5">The sequence shown here is derived from an EMBL/GenBank/DDBJ whole genome shotgun (WGS) entry which is preliminary data.</text>
</comment>
<dbReference type="InterPro" id="IPR036187">
    <property type="entry name" value="DNA_mismatch_repair_MutS_sf"/>
</dbReference>
<dbReference type="GO" id="GO:0005524">
    <property type="term" value="F:ATP binding"/>
    <property type="evidence" value="ECO:0007669"/>
    <property type="project" value="UniProtKB-KW"/>
</dbReference>
<keyword evidence="3" id="KW-0238">DNA-binding</keyword>
<dbReference type="Gene3D" id="1.10.1420.10">
    <property type="match status" value="1"/>
</dbReference>
<evidence type="ECO:0000256" key="2">
    <source>
        <dbReference type="ARBA" id="ARBA00022840"/>
    </source>
</evidence>
<dbReference type="InterPro" id="IPR027417">
    <property type="entry name" value="P-loop_NTPase"/>
</dbReference>
<keyword evidence="2" id="KW-0067">ATP-binding</keyword>
<dbReference type="OrthoDB" id="9802448at2"/>
<gene>
    <name evidence="5" type="ORF">B0I18_101687</name>
</gene>
<dbReference type="SMART" id="SM00534">
    <property type="entry name" value="MUTSac"/>
    <property type="match status" value="1"/>
</dbReference>
<dbReference type="EMBL" id="PYGD01000001">
    <property type="protein sequence ID" value="PSK94531.1"/>
    <property type="molecule type" value="Genomic_DNA"/>
</dbReference>
<proteinExistence type="predicted"/>